<comment type="caution">
    <text evidence="1">The sequence shown here is derived from an EMBL/GenBank/DDBJ whole genome shotgun (WGS) entry which is preliminary data.</text>
</comment>
<dbReference type="Proteomes" id="UP000232149">
    <property type="component" value="Unassembled WGS sequence"/>
</dbReference>
<keyword evidence="3" id="KW-1185">Reference proteome</keyword>
<gene>
    <name evidence="2" type="ORF">CH376_05075</name>
    <name evidence="1" type="ORF">CH380_09715</name>
</gene>
<evidence type="ECO:0000313" key="4">
    <source>
        <dbReference type="Proteomes" id="UP000232188"/>
    </source>
</evidence>
<proteinExistence type="predicted"/>
<organism evidence="1 4">
    <name type="scientific">Leptospira adleri</name>
    <dbReference type="NCBI Taxonomy" id="2023186"/>
    <lineage>
        <taxon>Bacteria</taxon>
        <taxon>Pseudomonadati</taxon>
        <taxon>Spirochaetota</taxon>
        <taxon>Spirochaetia</taxon>
        <taxon>Leptospirales</taxon>
        <taxon>Leptospiraceae</taxon>
        <taxon>Leptospira</taxon>
    </lineage>
</organism>
<protein>
    <submittedName>
        <fullName evidence="1">Uncharacterized protein</fullName>
    </submittedName>
</protein>
<dbReference type="AlphaFoldDB" id="A0A2M9YPI9"/>
<evidence type="ECO:0000313" key="1">
    <source>
        <dbReference type="EMBL" id="PJZ53456.1"/>
    </source>
</evidence>
<accession>A0A2M9YPI9</accession>
<reference evidence="3 4" key="1">
    <citation type="submission" date="2017-07" db="EMBL/GenBank/DDBJ databases">
        <title>Leptospira spp. isolated from tropical soils.</title>
        <authorList>
            <person name="Thibeaux R."/>
            <person name="Iraola G."/>
            <person name="Ferres I."/>
            <person name="Bierque E."/>
            <person name="Girault D."/>
            <person name="Soupe-Gilbert M.-E."/>
            <person name="Picardeau M."/>
            <person name="Goarant C."/>
        </authorList>
    </citation>
    <scope>NUCLEOTIDE SEQUENCE [LARGE SCALE GENOMIC DNA]</scope>
    <source>
        <strain evidence="1 4">FH2-B-C1</strain>
        <strain evidence="2 3">FH2-B-D1</strain>
    </source>
</reference>
<evidence type="ECO:0000313" key="2">
    <source>
        <dbReference type="EMBL" id="PJZ63041.1"/>
    </source>
</evidence>
<evidence type="ECO:0000313" key="3">
    <source>
        <dbReference type="Proteomes" id="UP000232149"/>
    </source>
</evidence>
<name>A0A2M9YPI9_9LEPT</name>
<dbReference type="EMBL" id="NPDU01000009">
    <property type="protein sequence ID" value="PJZ63041.1"/>
    <property type="molecule type" value="Genomic_DNA"/>
</dbReference>
<sequence>MCFINLIGEEFSDEPYFLVSEKGFYSKNIFSDKNVLLRNSYPKKKKRGRLFCKTRRVLQECRPD</sequence>
<dbReference type="EMBL" id="NPDV01000007">
    <property type="protein sequence ID" value="PJZ53456.1"/>
    <property type="molecule type" value="Genomic_DNA"/>
</dbReference>
<dbReference type="Proteomes" id="UP000232188">
    <property type="component" value="Unassembled WGS sequence"/>
</dbReference>